<name>A0A927K6E9_9ACTN</name>
<organism evidence="1 2">
    <name type="scientific">Nocardioides donggukensis</name>
    <dbReference type="NCBI Taxonomy" id="2774019"/>
    <lineage>
        <taxon>Bacteria</taxon>
        <taxon>Bacillati</taxon>
        <taxon>Actinomycetota</taxon>
        <taxon>Actinomycetes</taxon>
        <taxon>Propionibacteriales</taxon>
        <taxon>Nocardioidaceae</taxon>
        <taxon>Nocardioides</taxon>
    </lineage>
</organism>
<keyword evidence="2" id="KW-1185">Reference proteome</keyword>
<sequence>MGHPGAEVVVLLEGRSDVAAVRNLLADGDLAAQRHRVELVDMGGVTNVRSRLDELADRRPAARVLGLCDAADTRFVVRALTAHGLPVEAAADLPAVGFHVCEADLEEELIRALGVDRVLAVLDRHDLRERFETFRQQPAWQGRPVSAQLRRFAGVASGRKELLAGALAAALTPDRVPGPLRRLLDDLRAALDDAG</sequence>
<comment type="caution">
    <text evidence="1">The sequence shown here is derived from an EMBL/GenBank/DDBJ whole genome shotgun (WGS) entry which is preliminary data.</text>
</comment>
<dbReference type="EMBL" id="JACYXZ010000005">
    <property type="protein sequence ID" value="MBD8871177.1"/>
    <property type="molecule type" value="Genomic_DNA"/>
</dbReference>
<dbReference type="Proteomes" id="UP000616839">
    <property type="component" value="Unassembled WGS sequence"/>
</dbReference>
<evidence type="ECO:0000313" key="2">
    <source>
        <dbReference type="Proteomes" id="UP000616839"/>
    </source>
</evidence>
<proteinExistence type="predicted"/>
<accession>A0A927K6E9</accession>
<reference evidence="1" key="1">
    <citation type="submission" date="2020-09" db="EMBL/GenBank/DDBJ databases">
        <title>Nocardioides sp. strain MJB4 16S ribosomal RNA gene Genome sequencing and assembly.</title>
        <authorList>
            <person name="Kim I."/>
        </authorList>
    </citation>
    <scope>NUCLEOTIDE SEQUENCE</scope>
    <source>
        <strain evidence="1">MJB4</strain>
    </source>
</reference>
<gene>
    <name evidence="1" type="ORF">IE331_16240</name>
</gene>
<evidence type="ECO:0000313" key="1">
    <source>
        <dbReference type="EMBL" id="MBD8871177.1"/>
    </source>
</evidence>
<evidence type="ECO:0008006" key="3">
    <source>
        <dbReference type="Google" id="ProtNLM"/>
    </source>
</evidence>
<dbReference type="RefSeq" id="WP_192144503.1">
    <property type="nucleotide sequence ID" value="NZ_JACYXZ010000005.1"/>
</dbReference>
<dbReference type="AlphaFoldDB" id="A0A927K6E9"/>
<protein>
    <recommendedName>
        <fullName evidence="3">ATP-dependent endonuclease</fullName>
    </recommendedName>
</protein>